<dbReference type="Gene3D" id="3.40.50.1980">
    <property type="entry name" value="Nitrogenase molybdenum iron protein domain"/>
    <property type="match status" value="2"/>
</dbReference>
<dbReference type="Proteomes" id="UP000642571">
    <property type="component" value="Unassembled WGS sequence"/>
</dbReference>
<gene>
    <name evidence="3" type="ORF">GCM10011389_13160</name>
</gene>
<feature type="chain" id="PRO_5047479971" evidence="2">
    <location>
        <begin position="22"/>
        <end position="316"/>
    </location>
</feature>
<accession>A0ABQ1PYH6</accession>
<feature type="region of interest" description="Disordered" evidence="1">
    <location>
        <begin position="125"/>
        <end position="147"/>
    </location>
</feature>
<feature type="signal peptide" evidence="2">
    <location>
        <begin position="1"/>
        <end position="21"/>
    </location>
</feature>
<reference evidence="4" key="1">
    <citation type="journal article" date="2019" name="Int. J. Syst. Evol. Microbiol.">
        <title>The Global Catalogue of Microorganisms (GCM) 10K type strain sequencing project: providing services to taxonomists for standard genome sequencing and annotation.</title>
        <authorList>
            <consortium name="The Broad Institute Genomics Platform"/>
            <consortium name="The Broad Institute Genome Sequencing Center for Infectious Disease"/>
            <person name="Wu L."/>
            <person name="Ma J."/>
        </authorList>
    </citation>
    <scope>NUCLEOTIDE SEQUENCE [LARGE SCALE GENOMIC DNA]</scope>
    <source>
        <strain evidence="4">CGMCC 1.15353</strain>
    </source>
</reference>
<protein>
    <submittedName>
        <fullName evidence="3">Adhesin</fullName>
    </submittedName>
</protein>
<dbReference type="InterPro" id="IPR006127">
    <property type="entry name" value="ZnuA-like"/>
</dbReference>
<proteinExistence type="predicted"/>
<name>A0ABQ1PYH6_9BACI</name>
<dbReference type="PANTHER" id="PTHR42953:SF8">
    <property type="entry name" value="ZINT DOMAIN-CONTAINING PROTEIN"/>
    <property type="match status" value="1"/>
</dbReference>
<dbReference type="EMBL" id="BMIN01000004">
    <property type="protein sequence ID" value="GGD06975.1"/>
    <property type="molecule type" value="Genomic_DNA"/>
</dbReference>
<dbReference type="Pfam" id="PF01297">
    <property type="entry name" value="ZnuA"/>
    <property type="match status" value="1"/>
</dbReference>
<dbReference type="PANTHER" id="PTHR42953">
    <property type="entry name" value="HIGH-AFFINITY ZINC UPTAKE SYSTEM PROTEIN ZNUA-RELATED"/>
    <property type="match status" value="1"/>
</dbReference>
<evidence type="ECO:0000313" key="4">
    <source>
        <dbReference type="Proteomes" id="UP000642571"/>
    </source>
</evidence>
<dbReference type="RefSeq" id="WP_229721144.1">
    <property type="nucleotide sequence ID" value="NZ_BMIN01000004.1"/>
</dbReference>
<keyword evidence="2" id="KW-0732">Signal</keyword>
<keyword evidence="4" id="KW-1185">Reference proteome</keyword>
<dbReference type="PROSITE" id="PS51257">
    <property type="entry name" value="PROKAR_LIPOPROTEIN"/>
    <property type="match status" value="1"/>
</dbReference>
<evidence type="ECO:0000256" key="2">
    <source>
        <dbReference type="SAM" id="SignalP"/>
    </source>
</evidence>
<evidence type="ECO:0000256" key="1">
    <source>
        <dbReference type="SAM" id="MobiDB-lite"/>
    </source>
</evidence>
<dbReference type="InterPro" id="IPR050492">
    <property type="entry name" value="Bact_metal-bind_prot9"/>
</dbReference>
<sequence>MKKQITSLAMASVLLIASACSSNNNNDSSIEDLTIYTSIYPIEYFTEEIGGETVDVESIYPPGADAHTFEPTAKTMAQLAESDAFFYLGAGLEGFAESAAESLNDESVSLVELGTHESLFAHVENKEEDHEEDHHEGHSHGDKDPHVWLDPVRAKEMASYIKEELIELNPEDKEVYKENFNKLNQELTTLHEDFLSVVENADQNKFLVAHGAYGYWEERYGVEQISVNGISPSSEPSQKDIERLIETGKKENIDYMIFEENVSNEIATIVQEEIGAEALSIHNLSVRTREDIDADKDYFDLMRQNLTVLKKVLNHN</sequence>
<dbReference type="SUPFAM" id="SSF53807">
    <property type="entry name" value="Helical backbone' metal receptor"/>
    <property type="match status" value="1"/>
</dbReference>
<comment type="caution">
    <text evidence="3">The sequence shown here is derived from an EMBL/GenBank/DDBJ whole genome shotgun (WGS) entry which is preliminary data.</text>
</comment>
<evidence type="ECO:0000313" key="3">
    <source>
        <dbReference type="EMBL" id="GGD06975.1"/>
    </source>
</evidence>
<organism evidence="3 4">
    <name type="scientific">Pontibacillus salipaludis</name>
    <dbReference type="NCBI Taxonomy" id="1697394"/>
    <lineage>
        <taxon>Bacteria</taxon>
        <taxon>Bacillati</taxon>
        <taxon>Bacillota</taxon>
        <taxon>Bacilli</taxon>
        <taxon>Bacillales</taxon>
        <taxon>Bacillaceae</taxon>
        <taxon>Pontibacillus</taxon>
    </lineage>
</organism>